<proteinExistence type="predicted"/>
<dbReference type="EMBL" id="JAOAOG010000266">
    <property type="protein sequence ID" value="KAJ6234860.1"/>
    <property type="molecule type" value="Genomic_DNA"/>
</dbReference>
<reference evidence="1" key="1">
    <citation type="submission" date="2022-08" db="EMBL/GenBank/DDBJ databases">
        <title>Novel sulfate-reducing endosymbionts in the free-living metamonad Anaeramoeba.</title>
        <authorList>
            <person name="Jerlstrom-Hultqvist J."/>
            <person name="Cepicka I."/>
            <person name="Gallot-Lavallee L."/>
            <person name="Salas-Leiva D."/>
            <person name="Curtis B.A."/>
            <person name="Zahonova K."/>
            <person name="Pipaliya S."/>
            <person name="Dacks J."/>
            <person name="Roger A.J."/>
        </authorList>
    </citation>
    <scope>NUCLEOTIDE SEQUENCE</scope>
    <source>
        <strain evidence="1">Schooner1</strain>
    </source>
</reference>
<accession>A0ABQ8XRW4</accession>
<comment type="caution">
    <text evidence="1">The sequence shown here is derived from an EMBL/GenBank/DDBJ whole genome shotgun (WGS) entry which is preliminary data.</text>
</comment>
<keyword evidence="2" id="KW-1185">Reference proteome</keyword>
<gene>
    <name evidence="1" type="ORF">M0813_28837</name>
</gene>
<name>A0ABQ8XRW4_9EUKA</name>
<evidence type="ECO:0000313" key="1">
    <source>
        <dbReference type="EMBL" id="KAJ6234860.1"/>
    </source>
</evidence>
<organism evidence="1 2">
    <name type="scientific">Anaeramoeba flamelloides</name>
    <dbReference type="NCBI Taxonomy" id="1746091"/>
    <lineage>
        <taxon>Eukaryota</taxon>
        <taxon>Metamonada</taxon>
        <taxon>Anaeramoebidae</taxon>
        <taxon>Anaeramoeba</taxon>
    </lineage>
</organism>
<protein>
    <submittedName>
        <fullName evidence="1">Uncharacterized protein</fullName>
    </submittedName>
</protein>
<sequence>MYVFVDLYVQHYNQLKTKLLLTKETVLFAIVSVAHQNFSQDNKLDHLMDLKKHFSTIVSPQLSVCHVSFAKTPVKSTKDPKNKQPIVTCLLYPTKDIF</sequence>
<dbReference type="Proteomes" id="UP001150062">
    <property type="component" value="Unassembled WGS sequence"/>
</dbReference>
<evidence type="ECO:0000313" key="2">
    <source>
        <dbReference type="Proteomes" id="UP001150062"/>
    </source>
</evidence>